<dbReference type="GO" id="GO:0006412">
    <property type="term" value="P:translation"/>
    <property type="evidence" value="ECO:0007669"/>
    <property type="project" value="UniProtKB-UniRule"/>
</dbReference>
<dbReference type="CDD" id="cd00165">
    <property type="entry name" value="S4"/>
    <property type="match status" value="1"/>
</dbReference>
<dbReference type="InterPro" id="IPR002942">
    <property type="entry name" value="S4_RNA-bd"/>
</dbReference>
<comment type="function">
    <text evidence="7">One of the primary rRNA binding proteins, it binds directly to 16S rRNA where it nucleates assembly of the body of the 30S subunit.</text>
</comment>
<comment type="function">
    <text evidence="7">With S5 and S12 plays an important role in translational accuracy.</text>
</comment>
<dbReference type="STRING" id="1802362.A2806_02100"/>
<protein>
    <recommendedName>
        <fullName evidence="6 7">Small ribosomal subunit protein uS4</fullName>
    </recommendedName>
</protein>
<evidence type="ECO:0000256" key="3">
    <source>
        <dbReference type="ARBA" id="ARBA00022884"/>
    </source>
</evidence>
<reference evidence="10 11" key="1">
    <citation type="journal article" date="2016" name="Nat. Commun.">
        <title>Thousands of microbial genomes shed light on interconnected biogeochemical processes in an aquifer system.</title>
        <authorList>
            <person name="Anantharaman K."/>
            <person name="Brown C.T."/>
            <person name="Hug L.A."/>
            <person name="Sharon I."/>
            <person name="Castelle C.J."/>
            <person name="Probst A.J."/>
            <person name="Thomas B.C."/>
            <person name="Singh A."/>
            <person name="Wilkins M.J."/>
            <person name="Karaoz U."/>
            <person name="Brodie E.L."/>
            <person name="Williams K.H."/>
            <person name="Hubbard S.S."/>
            <person name="Banfield J.F."/>
        </authorList>
    </citation>
    <scope>NUCLEOTIDE SEQUENCE [LARGE SCALE GENOMIC DNA]</scope>
</reference>
<comment type="subunit">
    <text evidence="7">Part of the 30S ribosomal subunit. Contacts protein S5. The interaction surface between S4 and S5 is involved in control of translational fidelity.</text>
</comment>
<dbReference type="Gene3D" id="1.10.1050.10">
    <property type="entry name" value="Ribosomal Protein S4 Delta 41, Chain A, domain 1"/>
    <property type="match status" value="1"/>
</dbReference>
<dbReference type="PANTHER" id="PTHR11831:SF4">
    <property type="entry name" value="SMALL RIBOSOMAL SUBUNIT PROTEIN US4M"/>
    <property type="match status" value="1"/>
</dbReference>
<dbReference type="GO" id="GO:0042274">
    <property type="term" value="P:ribosomal small subunit biogenesis"/>
    <property type="evidence" value="ECO:0007669"/>
    <property type="project" value="TreeGrafter"/>
</dbReference>
<name>A0A1G2PJ67_9BACT</name>
<evidence type="ECO:0000256" key="7">
    <source>
        <dbReference type="HAMAP-Rule" id="MF_01306"/>
    </source>
</evidence>
<dbReference type="InterPro" id="IPR005709">
    <property type="entry name" value="Ribosomal_uS4_bac-type"/>
</dbReference>
<evidence type="ECO:0000256" key="1">
    <source>
        <dbReference type="ARBA" id="ARBA00007465"/>
    </source>
</evidence>
<accession>A0A1G2PJ67</accession>
<proteinExistence type="inferred from homology"/>
<dbReference type="GO" id="GO:0003735">
    <property type="term" value="F:structural constituent of ribosome"/>
    <property type="evidence" value="ECO:0007669"/>
    <property type="project" value="InterPro"/>
</dbReference>
<dbReference type="InterPro" id="IPR022801">
    <property type="entry name" value="Ribosomal_uS4"/>
</dbReference>
<keyword evidence="2 7" id="KW-0699">rRNA-binding</keyword>
<dbReference type="NCBIfam" id="NF003717">
    <property type="entry name" value="PRK05327.1"/>
    <property type="match status" value="1"/>
</dbReference>
<dbReference type="PANTHER" id="PTHR11831">
    <property type="entry name" value="30S 40S RIBOSOMAL PROTEIN"/>
    <property type="match status" value="1"/>
</dbReference>
<evidence type="ECO:0000259" key="9">
    <source>
        <dbReference type="SMART" id="SM01390"/>
    </source>
</evidence>
<dbReference type="Pfam" id="PF01479">
    <property type="entry name" value="S4"/>
    <property type="match status" value="1"/>
</dbReference>
<evidence type="ECO:0000256" key="5">
    <source>
        <dbReference type="ARBA" id="ARBA00023274"/>
    </source>
</evidence>
<feature type="domain" description="RNA-binding S4" evidence="8">
    <location>
        <begin position="102"/>
        <end position="163"/>
    </location>
</feature>
<dbReference type="GO" id="GO:0019843">
    <property type="term" value="F:rRNA binding"/>
    <property type="evidence" value="ECO:0007669"/>
    <property type="project" value="UniProtKB-UniRule"/>
</dbReference>
<keyword evidence="3 7" id="KW-0694">RNA-binding</keyword>
<evidence type="ECO:0000256" key="2">
    <source>
        <dbReference type="ARBA" id="ARBA00022730"/>
    </source>
</evidence>
<dbReference type="SMART" id="SM00363">
    <property type="entry name" value="S4"/>
    <property type="match status" value="1"/>
</dbReference>
<dbReference type="Proteomes" id="UP000177629">
    <property type="component" value="Unassembled WGS sequence"/>
</dbReference>
<keyword evidence="4 7" id="KW-0689">Ribosomal protein</keyword>
<dbReference type="AlphaFoldDB" id="A0A1G2PJ67"/>
<keyword evidence="5 7" id="KW-0687">Ribonucleoprotein</keyword>
<comment type="caution">
    <text evidence="10">The sequence shown here is derived from an EMBL/GenBank/DDBJ whole genome shotgun (WGS) entry which is preliminary data.</text>
</comment>
<dbReference type="EMBL" id="MHSS01000013">
    <property type="protein sequence ID" value="OHA47819.1"/>
    <property type="molecule type" value="Genomic_DNA"/>
</dbReference>
<feature type="domain" description="Small ribosomal subunit protein uS4 N-terminal" evidence="9">
    <location>
        <begin position="3"/>
        <end position="101"/>
    </location>
</feature>
<evidence type="ECO:0000259" key="8">
    <source>
        <dbReference type="SMART" id="SM00363"/>
    </source>
</evidence>
<dbReference type="SMART" id="SM01390">
    <property type="entry name" value="Ribosomal_S4"/>
    <property type="match status" value="1"/>
</dbReference>
<gene>
    <name evidence="7" type="primary">rpsD</name>
    <name evidence="10" type="ORF">A2806_02100</name>
</gene>
<dbReference type="Pfam" id="PF00163">
    <property type="entry name" value="Ribosomal_S4"/>
    <property type="match status" value="1"/>
</dbReference>
<evidence type="ECO:0000256" key="4">
    <source>
        <dbReference type="ARBA" id="ARBA00022980"/>
    </source>
</evidence>
<dbReference type="SUPFAM" id="SSF55174">
    <property type="entry name" value="Alpha-L RNA-binding motif"/>
    <property type="match status" value="1"/>
</dbReference>
<dbReference type="HAMAP" id="MF_01306_B">
    <property type="entry name" value="Ribosomal_uS4_B"/>
    <property type="match status" value="1"/>
</dbReference>
<dbReference type="GO" id="GO:0015935">
    <property type="term" value="C:small ribosomal subunit"/>
    <property type="evidence" value="ECO:0007669"/>
    <property type="project" value="InterPro"/>
</dbReference>
<sequence length="212" mass="23758">MKKFTEKLERRVGQKLGLKPERCDSAKCAATRRPYPPGVHGTKKGRRRITQRGQQMLERKKLMASYLLAAEALHRVVSRARARALASEPHNVAEQLLQLLERRLDNTVWRAGFAPSRSVARQLVGHGHILVNGKRLTSSSALVRPNDVIIIRPESRSKKLFEGLSRSLPKHTPPPWIEVRAAEHEAKIVGMPTADIKAIAVDFSSIIELYAS</sequence>
<dbReference type="InterPro" id="IPR036986">
    <property type="entry name" value="S4_RNA-bd_sf"/>
</dbReference>
<dbReference type="PROSITE" id="PS50889">
    <property type="entry name" value="S4"/>
    <property type="match status" value="1"/>
</dbReference>
<evidence type="ECO:0000313" key="11">
    <source>
        <dbReference type="Proteomes" id="UP000177629"/>
    </source>
</evidence>
<dbReference type="FunFam" id="3.10.290.10:FF:000001">
    <property type="entry name" value="30S ribosomal protein S4"/>
    <property type="match status" value="1"/>
</dbReference>
<evidence type="ECO:0000256" key="6">
    <source>
        <dbReference type="ARBA" id="ARBA00035254"/>
    </source>
</evidence>
<organism evidence="10 11">
    <name type="scientific">Candidatus Terrybacteria bacterium RIFCSPHIGHO2_01_FULL_48_17</name>
    <dbReference type="NCBI Taxonomy" id="1802362"/>
    <lineage>
        <taxon>Bacteria</taxon>
        <taxon>Candidatus Terryibacteriota</taxon>
    </lineage>
</organism>
<dbReference type="Gene3D" id="3.10.290.10">
    <property type="entry name" value="RNA-binding S4 domain"/>
    <property type="match status" value="1"/>
</dbReference>
<evidence type="ECO:0000313" key="10">
    <source>
        <dbReference type="EMBL" id="OHA47819.1"/>
    </source>
</evidence>
<dbReference type="InterPro" id="IPR001912">
    <property type="entry name" value="Ribosomal_uS4_N"/>
</dbReference>
<comment type="similarity">
    <text evidence="1 7">Belongs to the universal ribosomal protein uS4 family.</text>
</comment>